<dbReference type="RefSeq" id="WP_377263097.1">
    <property type="nucleotide sequence ID" value="NZ_JBHMAA010000018.1"/>
</dbReference>
<evidence type="ECO:0000313" key="3">
    <source>
        <dbReference type="Proteomes" id="UP001589692"/>
    </source>
</evidence>
<keyword evidence="3" id="KW-1185">Reference proteome</keyword>
<evidence type="ECO:0000259" key="1">
    <source>
        <dbReference type="PROSITE" id="PS51078"/>
    </source>
</evidence>
<proteinExistence type="predicted"/>
<feature type="domain" description="IclR-ED" evidence="1">
    <location>
        <begin position="1"/>
        <end position="118"/>
    </location>
</feature>
<dbReference type="InterPro" id="IPR029016">
    <property type="entry name" value="GAF-like_dom_sf"/>
</dbReference>
<dbReference type="InterPro" id="IPR050707">
    <property type="entry name" value="HTH_MetabolicPath_Reg"/>
</dbReference>
<dbReference type="PROSITE" id="PS51078">
    <property type="entry name" value="ICLR_ED"/>
    <property type="match status" value="1"/>
</dbReference>
<dbReference type="Proteomes" id="UP001589692">
    <property type="component" value="Unassembled WGS sequence"/>
</dbReference>
<protein>
    <submittedName>
        <fullName evidence="2">IclR family transcriptional regulator C-terminal domain-containing protein</fullName>
    </submittedName>
</protein>
<dbReference type="PANTHER" id="PTHR30136">
    <property type="entry name" value="HELIX-TURN-HELIX TRANSCRIPTIONAL REGULATOR, ICLR FAMILY"/>
    <property type="match status" value="1"/>
</dbReference>
<sequence>MHLVSGHSGRALLGAMPEEEAEDIILRAAQTPSLFLETDAACLREEVDMVRRKGFGWARDVTFVGVAGLTVPVPNPNGAPYLALTISSISQRLTPDRAKSLLPLLHATSKRIVAACQEQ</sequence>
<dbReference type="InterPro" id="IPR014757">
    <property type="entry name" value="Tscrpt_reg_IclR_C"/>
</dbReference>
<dbReference type="Pfam" id="PF01614">
    <property type="entry name" value="IclR_C"/>
    <property type="match status" value="1"/>
</dbReference>
<name>A0ABV6AIV5_9HYPH</name>
<dbReference type="SUPFAM" id="SSF55781">
    <property type="entry name" value="GAF domain-like"/>
    <property type="match status" value="1"/>
</dbReference>
<gene>
    <name evidence="2" type="ORF">ACFFP0_16990</name>
</gene>
<comment type="caution">
    <text evidence="2">The sequence shown here is derived from an EMBL/GenBank/DDBJ whole genome shotgun (WGS) entry which is preliminary data.</text>
</comment>
<dbReference type="PANTHER" id="PTHR30136:SF35">
    <property type="entry name" value="HTH-TYPE TRANSCRIPTIONAL REGULATOR RV1719"/>
    <property type="match status" value="1"/>
</dbReference>
<dbReference type="EMBL" id="JBHMAA010000018">
    <property type="protein sequence ID" value="MFB9950550.1"/>
    <property type="molecule type" value="Genomic_DNA"/>
</dbReference>
<evidence type="ECO:0000313" key="2">
    <source>
        <dbReference type="EMBL" id="MFB9950550.1"/>
    </source>
</evidence>
<organism evidence="2 3">
    <name type="scientific">Rhizobium puerariae</name>
    <dbReference type="NCBI Taxonomy" id="1585791"/>
    <lineage>
        <taxon>Bacteria</taxon>
        <taxon>Pseudomonadati</taxon>
        <taxon>Pseudomonadota</taxon>
        <taxon>Alphaproteobacteria</taxon>
        <taxon>Hyphomicrobiales</taxon>
        <taxon>Rhizobiaceae</taxon>
        <taxon>Rhizobium/Agrobacterium group</taxon>
        <taxon>Rhizobium</taxon>
    </lineage>
</organism>
<dbReference type="Gene3D" id="3.30.450.40">
    <property type="match status" value="1"/>
</dbReference>
<reference evidence="2 3" key="1">
    <citation type="submission" date="2024-09" db="EMBL/GenBank/DDBJ databases">
        <authorList>
            <person name="Sun Q."/>
            <person name="Mori K."/>
        </authorList>
    </citation>
    <scope>NUCLEOTIDE SEQUENCE [LARGE SCALE GENOMIC DNA]</scope>
    <source>
        <strain evidence="2 3">TBRC 4938</strain>
    </source>
</reference>
<accession>A0ABV6AIV5</accession>